<evidence type="ECO:0000313" key="3">
    <source>
        <dbReference type="EnsemblFungi" id="MAPG_07342T0"/>
    </source>
</evidence>
<reference evidence="3" key="5">
    <citation type="submission" date="2015-06" db="UniProtKB">
        <authorList>
            <consortium name="EnsemblFungi"/>
        </authorList>
    </citation>
    <scope>IDENTIFICATION</scope>
    <source>
        <strain evidence="3">ATCC 64411</strain>
    </source>
</reference>
<accession>A0A0C4E4E9</accession>
<dbReference type="EMBL" id="GL876971">
    <property type="protein sequence ID" value="KLU88355.1"/>
    <property type="molecule type" value="Genomic_DNA"/>
</dbReference>
<dbReference type="Proteomes" id="UP000011715">
    <property type="component" value="Unassembled WGS sequence"/>
</dbReference>
<reference evidence="2" key="3">
    <citation type="submission" date="2011-03" db="EMBL/GenBank/DDBJ databases">
        <title>Annotation of Magnaporthe poae ATCC 64411.</title>
        <authorList>
            <person name="Ma L.-J."/>
            <person name="Dead R."/>
            <person name="Young S.K."/>
            <person name="Zeng Q."/>
            <person name="Gargeya S."/>
            <person name="Fitzgerald M."/>
            <person name="Haas B."/>
            <person name="Abouelleil A."/>
            <person name="Alvarado L."/>
            <person name="Arachchi H.M."/>
            <person name="Berlin A."/>
            <person name="Brown A."/>
            <person name="Chapman S.B."/>
            <person name="Chen Z."/>
            <person name="Dunbar C."/>
            <person name="Freedman E."/>
            <person name="Gearin G."/>
            <person name="Gellesch M."/>
            <person name="Goldberg J."/>
            <person name="Griggs A."/>
            <person name="Gujja S."/>
            <person name="Heiman D."/>
            <person name="Howarth C."/>
            <person name="Larson L."/>
            <person name="Lui A."/>
            <person name="MacDonald P.J.P."/>
            <person name="Mehta T."/>
            <person name="Montmayeur A."/>
            <person name="Murphy C."/>
            <person name="Neiman D."/>
            <person name="Pearson M."/>
            <person name="Priest M."/>
            <person name="Roberts A."/>
            <person name="Saif S."/>
            <person name="Shea T."/>
            <person name="Shenoy N."/>
            <person name="Sisk P."/>
            <person name="Stolte C."/>
            <person name="Sykes S."/>
            <person name="Yandava C."/>
            <person name="Wortman J."/>
            <person name="Nusbaum C."/>
            <person name="Birren B."/>
        </authorList>
    </citation>
    <scope>NUCLEOTIDE SEQUENCE</scope>
    <source>
        <strain evidence="2">ATCC 64411</strain>
    </source>
</reference>
<protein>
    <submittedName>
        <fullName evidence="2 3">Uncharacterized protein</fullName>
    </submittedName>
</protein>
<feature type="compositionally biased region" description="Pro residues" evidence="1">
    <location>
        <begin position="47"/>
        <end position="59"/>
    </location>
</feature>
<dbReference type="VEuPathDB" id="FungiDB:MAPG_07342"/>
<reference evidence="4" key="2">
    <citation type="submission" date="2010-05" db="EMBL/GenBank/DDBJ databases">
        <title>The genome sequence of Magnaporthe poae strain ATCC 64411.</title>
        <authorList>
            <person name="Ma L.-J."/>
            <person name="Dead R."/>
            <person name="Young S."/>
            <person name="Zeng Q."/>
            <person name="Koehrsen M."/>
            <person name="Alvarado L."/>
            <person name="Berlin A."/>
            <person name="Chapman S.B."/>
            <person name="Chen Z."/>
            <person name="Freedman E."/>
            <person name="Gellesch M."/>
            <person name="Goldberg J."/>
            <person name="Griggs A."/>
            <person name="Gujja S."/>
            <person name="Heilman E.R."/>
            <person name="Heiman D."/>
            <person name="Hepburn T."/>
            <person name="Howarth C."/>
            <person name="Jen D."/>
            <person name="Larson L."/>
            <person name="Mehta T."/>
            <person name="Neiman D."/>
            <person name="Pearson M."/>
            <person name="Roberts A."/>
            <person name="Saif S."/>
            <person name="Shea T."/>
            <person name="Shenoy N."/>
            <person name="Sisk P."/>
            <person name="Stolte C."/>
            <person name="Sykes S."/>
            <person name="Walk T."/>
            <person name="White J."/>
            <person name="Yandava C."/>
            <person name="Haas B."/>
            <person name="Nusbaum C."/>
            <person name="Birren B."/>
        </authorList>
    </citation>
    <scope>NUCLEOTIDE SEQUENCE [LARGE SCALE GENOMIC DNA]</scope>
    <source>
        <strain evidence="4">ATCC 64411 / 73-15</strain>
    </source>
</reference>
<evidence type="ECO:0000313" key="4">
    <source>
        <dbReference type="Proteomes" id="UP000011715"/>
    </source>
</evidence>
<reference evidence="2" key="1">
    <citation type="submission" date="2010-05" db="EMBL/GenBank/DDBJ databases">
        <title>The Genome Sequence of Magnaporthe poae strain ATCC 64411.</title>
        <authorList>
            <consortium name="The Broad Institute Genome Sequencing Platform"/>
            <consortium name="Broad Institute Genome Sequencing Center for Infectious Disease"/>
            <person name="Ma L.-J."/>
            <person name="Dead R."/>
            <person name="Young S."/>
            <person name="Zeng Q."/>
            <person name="Koehrsen M."/>
            <person name="Alvarado L."/>
            <person name="Berlin A."/>
            <person name="Chapman S.B."/>
            <person name="Chen Z."/>
            <person name="Freedman E."/>
            <person name="Gellesch M."/>
            <person name="Goldberg J."/>
            <person name="Griggs A."/>
            <person name="Gujja S."/>
            <person name="Heilman E.R."/>
            <person name="Heiman D."/>
            <person name="Hepburn T."/>
            <person name="Howarth C."/>
            <person name="Jen D."/>
            <person name="Larson L."/>
            <person name="Mehta T."/>
            <person name="Neiman D."/>
            <person name="Pearson M."/>
            <person name="Roberts A."/>
            <person name="Saif S."/>
            <person name="Shea T."/>
            <person name="Shenoy N."/>
            <person name="Sisk P."/>
            <person name="Stolte C."/>
            <person name="Sykes S."/>
            <person name="Walk T."/>
            <person name="White J."/>
            <person name="Yandava C."/>
            <person name="Haas B."/>
            <person name="Nusbaum C."/>
            <person name="Birren B."/>
        </authorList>
    </citation>
    <scope>NUCLEOTIDE SEQUENCE</scope>
    <source>
        <strain evidence="2">ATCC 64411</strain>
    </source>
</reference>
<evidence type="ECO:0000256" key="1">
    <source>
        <dbReference type="SAM" id="MobiDB-lite"/>
    </source>
</evidence>
<feature type="region of interest" description="Disordered" evidence="1">
    <location>
        <begin position="1"/>
        <end position="81"/>
    </location>
</feature>
<dbReference type="EMBL" id="ADBL01001775">
    <property type="status" value="NOT_ANNOTATED_CDS"/>
    <property type="molecule type" value="Genomic_DNA"/>
</dbReference>
<proteinExistence type="predicted"/>
<reference evidence="3" key="4">
    <citation type="journal article" date="2015" name="G3 (Bethesda)">
        <title>Genome sequences of three phytopathogenic species of the Magnaporthaceae family of fungi.</title>
        <authorList>
            <person name="Okagaki L.H."/>
            <person name="Nunes C.C."/>
            <person name="Sailsbery J."/>
            <person name="Clay B."/>
            <person name="Brown D."/>
            <person name="John T."/>
            <person name="Oh Y."/>
            <person name="Young N."/>
            <person name="Fitzgerald M."/>
            <person name="Haas B.J."/>
            <person name="Zeng Q."/>
            <person name="Young S."/>
            <person name="Adiconis X."/>
            <person name="Fan L."/>
            <person name="Levin J.Z."/>
            <person name="Mitchell T.K."/>
            <person name="Okubara P.A."/>
            <person name="Farman M.L."/>
            <person name="Kohn L.M."/>
            <person name="Birren B."/>
            <person name="Ma L.-J."/>
            <person name="Dean R.A."/>
        </authorList>
    </citation>
    <scope>NUCLEOTIDE SEQUENCE</scope>
    <source>
        <strain evidence="3">ATCC 64411 / 73-15</strain>
    </source>
</reference>
<dbReference type="EMBL" id="ADBL01001774">
    <property type="status" value="NOT_ANNOTATED_CDS"/>
    <property type="molecule type" value="Genomic_DNA"/>
</dbReference>
<name>A0A0C4E4E9_MAGP6</name>
<keyword evidence="4" id="KW-1185">Reference proteome</keyword>
<sequence>MAFSLGSLPQQIRGHGRAIVATVSSPDPPPNAGSSRPVCRELTRAPQQPPSSSSPPPQPKSAFPATRRDWRPSGDGGSSRR</sequence>
<evidence type="ECO:0000313" key="2">
    <source>
        <dbReference type="EMBL" id="KLU88355.1"/>
    </source>
</evidence>
<organism evidence="3 4">
    <name type="scientific">Magnaporthiopsis poae (strain ATCC 64411 / 73-15)</name>
    <name type="common">Kentucky bluegrass fungus</name>
    <name type="synonym">Magnaporthe poae</name>
    <dbReference type="NCBI Taxonomy" id="644358"/>
    <lineage>
        <taxon>Eukaryota</taxon>
        <taxon>Fungi</taxon>
        <taxon>Dikarya</taxon>
        <taxon>Ascomycota</taxon>
        <taxon>Pezizomycotina</taxon>
        <taxon>Sordariomycetes</taxon>
        <taxon>Sordariomycetidae</taxon>
        <taxon>Magnaporthales</taxon>
        <taxon>Magnaporthaceae</taxon>
        <taxon>Magnaporthiopsis</taxon>
    </lineage>
</organism>
<dbReference type="AlphaFoldDB" id="A0A0C4E4E9"/>
<gene>
    <name evidence="2" type="ORF">MAPG_07342</name>
</gene>
<dbReference type="EnsemblFungi" id="MAPG_07342T0">
    <property type="protein sequence ID" value="MAPG_07342T0"/>
    <property type="gene ID" value="MAPG_07342"/>
</dbReference>